<organism evidence="1 2">
    <name type="scientific">Melastoma candidum</name>
    <dbReference type="NCBI Taxonomy" id="119954"/>
    <lineage>
        <taxon>Eukaryota</taxon>
        <taxon>Viridiplantae</taxon>
        <taxon>Streptophyta</taxon>
        <taxon>Embryophyta</taxon>
        <taxon>Tracheophyta</taxon>
        <taxon>Spermatophyta</taxon>
        <taxon>Magnoliopsida</taxon>
        <taxon>eudicotyledons</taxon>
        <taxon>Gunneridae</taxon>
        <taxon>Pentapetalae</taxon>
        <taxon>rosids</taxon>
        <taxon>malvids</taxon>
        <taxon>Myrtales</taxon>
        <taxon>Melastomataceae</taxon>
        <taxon>Melastomatoideae</taxon>
        <taxon>Melastomateae</taxon>
        <taxon>Melastoma</taxon>
    </lineage>
</organism>
<evidence type="ECO:0000313" key="2">
    <source>
        <dbReference type="Proteomes" id="UP001057402"/>
    </source>
</evidence>
<accession>A0ACB9LIQ0</accession>
<comment type="caution">
    <text evidence="1">The sequence shown here is derived from an EMBL/GenBank/DDBJ whole genome shotgun (WGS) entry which is preliminary data.</text>
</comment>
<proteinExistence type="predicted"/>
<keyword evidence="2" id="KW-1185">Reference proteome</keyword>
<protein>
    <submittedName>
        <fullName evidence="1">Uncharacterized protein</fullName>
    </submittedName>
</protein>
<name>A0ACB9LIQ0_9MYRT</name>
<gene>
    <name evidence="1" type="ORF">MLD38_035732</name>
</gene>
<sequence length="645" mass="71767">MIALPGFGSTSTAGPGICFFSSSFGDSVGTVRRKRDALGVVTLQKTVKDWRICGDDSRNQWTVSLAKEDMLLGRCAPLFSLVARTRNPLCAAGRDGCGGFLICRCIQTLVIAGATDSYFSKCLSTRISTSAMVDSSQSVEGLGSNYKLSRKARKRTPMQNLEVVFKFELDNCCKDGKFVEGLQLYDEAKKNGIKLTQYHYNALLYLCSMAGSGSHEEGSEENLESLKLLAKRRGFDIFQDMASDKIVPNEATFTNAARLAATIEDPEMAFDLVKEMKNNGIPPRLRSYGPSLFGFCKIQNADKAYDVDEHMVDSGVLAEESELAALLEVSVVAKRAEKVYEFLHRLRASVRQVSPSSAQIVEDWFNSVSATIVGSDCWDVVKIKESIARVGGGWHGQGWLGSGKWNVARTQMDAEGVCQSCGEKLACIDIDPKETENFASSLTELAFKREVKATFVRFQEWLQQHGPFDAVIDGANVGLIKGHFFNFFQLNCAVNELREMSPSKRYPLVVLHQTRVHTGPALEPRNKKLLERWRKAGALFEAPVGSNDDWYWLYAAVSSNCLIVTNDEMRDHLFQLLGTSFFPRWKEKHQVRLSASPRGLELHMPPPYSVVIQESKDGSWHVPIATGDDLEARRQWICAARHSKT</sequence>
<dbReference type="Proteomes" id="UP001057402">
    <property type="component" value="Chromosome 11"/>
</dbReference>
<reference evidence="2" key="1">
    <citation type="journal article" date="2023" name="Front. Plant Sci.">
        <title>Chromosomal-level genome assembly of Melastoma candidum provides insights into trichome evolution.</title>
        <authorList>
            <person name="Zhong Y."/>
            <person name="Wu W."/>
            <person name="Sun C."/>
            <person name="Zou P."/>
            <person name="Liu Y."/>
            <person name="Dai S."/>
            <person name="Zhou R."/>
        </authorList>
    </citation>
    <scope>NUCLEOTIDE SEQUENCE [LARGE SCALE GENOMIC DNA]</scope>
</reference>
<evidence type="ECO:0000313" key="1">
    <source>
        <dbReference type="EMBL" id="KAI4310782.1"/>
    </source>
</evidence>
<dbReference type="EMBL" id="CM042890">
    <property type="protein sequence ID" value="KAI4310782.1"/>
    <property type="molecule type" value="Genomic_DNA"/>
</dbReference>